<evidence type="ECO:0000256" key="1">
    <source>
        <dbReference type="SAM" id="MobiDB-lite"/>
    </source>
</evidence>
<name>A0A8J9UJG8_9NEOP</name>
<organism evidence="2 3">
    <name type="scientific">Brenthis ino</name>
    <name type="common">lesser marbled fritillary</name>
    <dbReference type="NCBI Taxonomy" id="405034"/>
    <lineage>
        <taxon>Eukaryota</taxon>
        <taxon>Metazoa</taxon>
        <taxon>Ecdysozoa</taxon>
        <taxon>Arthropoda</taxon>
        <taxon>Hexapoda</taxon>
        <taxon>Insecta</taxon>
        <taxon>Pterygota</taxon>
        <taxon>Neoptera</taxon>
        <taxon>Endopterygota</taxon>
        <taxon>Lepidoptera</taxon>
        <taxon>Glossata</taxon>
        <taxon>Ditrysia</taxon>
        <taxon>Papilionoidea</taxon>
        <taxon>Nymphalidae</taxon>
        <taxon>Heliconiinae</taxon>
        <taxon>Argynnini</taxon>
        <taxon>Brenthis</taxon>
    </lineage>
</organism>
<dbReference type="Proteomes" id="UP000838878">
    <property type="component" value="Chromosome 1"/>
</dbReference>
<gene>
    <name evidence="2" type="ORF">BINO364_LOCUS1770</name>
</gene>
<dbReference type="AlphaFoldDB" id="A0A8J9UJG8"/>
<dbReference type="EMBL" id="OV170221">
    <property type="protein sequence ID" value="CAH0714752.1"/>
    <property type="molecule type" value="Genomic_DNA"/>
</dbReference>
<protein>
    <submittedName>
        <fullName evidence="2">Uncharacterized protein</fullName>
    </submittedName>
</protein>
<evidence type="ECO:0000313" key="3">
    <source>
        <dbReference type="Proteomes" id="UP000838878"/>
    </source>
</evidence>
<accession>A0A8J9UJG8</accession>
<evidence type="ECO:0000313" key="2">
    <source>
        <dbReference type="EMBL" id="CAH0714752.1"/>
    </source>
</evidence>
<reference evidence="2" key="1">
    <citation type="submission" date="2021-12" db="EMBL/GenBank/DDBJ databases">
        <authorList>
            <person name="Martin H S."/>
        </authorList>
    </citation>
    <scope>NUCLEOTIDE SEQUENCE</scope>
</reference>
<feature type="non-terminal residue" evidence="2">
    <location>
        <position position="76"/>
    </location>
</feature>
<keyword evidence="3" id="KW-1185">Reference proteome</keyword>
<sequence length="76" mass="8274">MRPRRAVRRPAGAGGEGGEGGAAWRALLRRDYRWPAKLLADILLIKLESKPISATSIYDELESECAGACVFGEVMI</sequence>
<proteinExistence type="predicted"/>
<feature type="compositionally biased region" description="Gly residues" evidence="1">
    <location>
        <begin position="12"/>
        <end position="21"/>
    </location>
</feature>
<feature type="region of interest" description="Disordered" evidence="1">
    <location>
        <begin position="1"/>
        <end position="21"/>
    </location>
</feature>